<dbReference type="Proteomes" id="UP000052008">
    <property type="component" value="Unassembled WGS sequence"/>
</dbReference>
<sequence>MYGSRLCRLAISIASGHVSMASTFERLPTTSAMTRVVSPLPQHISRMRSPGFMPVAQIDASLHLT</sequence>
<comment type="caution">
    <text evidence="1">The sequence shown here is derived from an EMBL/GenBank/DDBJ whole genome shotgun (WGS) entry which is preliminary data.</text>
</comment>
<dbReference type="EMBL" id="LIZS01000078">
    <property type="protein sequence ID" value="KPJ52082.1"/>
    <property type="molecule type" value="Genomic_DNA"/>
</dbReference>
<proteinExistence type="predicted"/>
<dbReference type="STRING" id="1703770.AMJ39_08665"/>
<organism evidence="1 2">
    <name type="scientific">candidate division TA06 bacterium DG_24</name>
    <dbReference type="NCBI Taxonomy" id="1703770"/>
    <lineage>
        <taxon>Bacteria</taxon>
        <taxon>Bacteria division TA06</taxon>
    </lineage>
</organism>
<accession>A0A0S7WPK4</accession>
<reference evidence="1 2" key="1">
    <citation type="journal article" date="2015" name="Microbiome">
        <title>Genomic resolution of linkages in carbon, nitrogen, and sulfur cycling among widespread estuary sediment bacteria.</title>
        <authorList>
            <person name="Baker B.J."/>
            <person name="Lazar C.S."/>
            <person name="Teske A.P."/>
            <person name="Dick G.J."/>
        </authorList>
    </citation>
    <scope>NUCLEOTIDE SEQUENCE [LARGE SCALE GENOMIC DNA]</scope>
    <source>
        <strain evidence="1">DG_24</strain>
    </source>
</reference>
<evidence type="ECO:0000313" key="2">
    <source>
        <dbReference type="Proteomes" id="UP000052008"/>
    </source>
</evidence>
<dbReference type="AlphaFoldDB" id="A0A0S7WPK4"/>
<evidence type="ECO:0000313" key="1">
    <source>
        <dbReference type="EMBL" id="KPJ52082.1"/>
    </source>
</evidence>
<gene>
    <name evidence="1" type="ORF">AMJ39_08665</name>
</gene>
<protein>
    <submittedName>
        <fullName evidence="1">Uncharacterized protein</fullName>
    </submittedName>
</protein>
<name>A0A0S7WPK4_UNCT6</name>